<gene>
    <name evidence="1" type="ORF">BED41_14005</name>
</gene>
<accession>A0A1B2I811</accession>
<dbReference type="NCBIfam" id="TIGR03309">
    <property type="entry name" value="matur_yqeB"/>
    <property type="match status" value="1"/>
</dbReference>
<dbReference type="AlphaFoldDB" id="A0A1B2I811"/>
<dbReference type="RefSeq" id="WP_066747651.1">
    <property type="nucleotide sequence ID" value="NZ_CAUFKJ010000035.1"/>
</dbReference>
<dbReference type="EMBL" id="CP016757">
    <property type="protein sequence ID" value="ANZ46114.1"/>
    <property type="molecule type" value="Genomic_DNA"/>
</dbReference>
<keyword evidence="2" id="KW-1185">Reference proteome</keyword>
<dbReference type="Proteomes" id="UP000093044">
    <property type="component" value="Chromosome"/>
</dbReference>
<proteinExistence type="predicted"/>
<evidence type="ECO:0000313" key="2">
    <source>
        <dbReference type="Proteomes" id="UP000093044"/>
    </source>
</evidence>
<organism evidence="1 2">
    <name type="scientific">Cloacibacillus porcorum</name>
    <dbReference type="NCBI Taxonomy" id="1197717"/>
    <lineage>
        <taxon>Bacteria</taxon>
        <taxon>Thermotogati</taxon>
        <taxon>Synergistota</taxon>
        <taxon>Synergistia</taxon>
        <taxon>Synergistales</taxon>
        <taxon>Synergistaceae</taxon>
        <taxon>Cloacibacillus</taxon>
    </lineage>
</organism>
<protein>
    <submittedName>
        <fullName evidence="1">Uncharacterized protein</fullName>
    </submittedName>
</protein>
<sequence length="266" mass="28166">MRNGKTVIVRGGGDLATGIIYRLWRVGYSVLVLETEYPLVVRRTVAVASAVFDGSAKVEDMTAVLIDSAKEFVPASEIIQVLVDPDGRSIEKIRPDILVDAIMAKKNLGTTKNMAPLVIGIGPGFSAPQEVHAVIETKRGHTLGRVITNGGAIPNTGVPGIIKGYSTERLLRAPTDGYLLPVRKIGDEVSCGEVVGYVNGAEVCARLDGILRGLIHPHVHVTKGLKIGDVDPRGDSSHCWSITDKALAIAGGVLEVIMSSANSMAQ</sequence>
<reference evidence="1" key="1">
    <citation type="submission" date="2016-08" db="EMBL/GenBank/DDBJ databases">
        <title>Complete genome of Cloacibacillus porcorum.</title>
        <authorList>
            <person name="Looft T."/>
            <person name="Bayles D.O."/>
            <person name="Alt D.P."/>
        </authorList>
    </citation>
    <scope>NUCLEOTIDE SEQUENCE [LARGE SCALE GENOMIC DNA]</scope>
    <source>
        <strain evidence="1">CL-84</strain>
    </source>
</reference>
<dbReference type="InterPro" id="IPR017695">
    <property type="entry name" value="Se-dep_Mo_hydrolase_YqeB"/>
</dbReference>
<name>A0A1B2I811_9BACT</name>
<dbReference type="GeneID" id="83058960"/>
<dbReference type="STRING" id="1197717.BED41_14005"/>
<dbReference type="OrthoDB" id="9815497at2"/>
<dbReference type="KEGG" id="cpor:BED41_14005"/>
<evidence type="ECO:0000313" key="1">
    <source>
        <dbReference type="EMBL" id="ANZ46114.1"/>
    </source>
</evidence>